<evidence type="ECO:0000256" key="8">
    <source>
        <dbReference type="SAM" id="MobiDB-lite"/>
    </source>
</evidence>
<dbReference type="EMBL" id="CAEFZW010000006">
    <property type="protein sequence ID" value="CAB4255399.1"/>
    <property type="molecule type" value="Genomic_DNA"/>
</dbReference>
<evidence type="ECO:0000256" key="4">
    <source>
        <dbReference type="ARBA" id="ARBA00023159"/>
    </source>
</evidence>
<dbReference type="InterPro" id="IPR011425">
    <property type="entry name" value="Med9"/>
</dbReference>
<comment type="similarity">
    <text evidence="2 7">Belongs to the Mediator complex subunit 9 family.</text>
</comment>
<proteinExistence type="inferred from homology"/>
<evidence type="ECO:0000256" key="3">
    <source>
        <dbReference type="ARBA" id="ARBA00023015"/>
    </source>
</evidence>
<evidence type="ECO:0000256" key="5">
    <source>
        <dbReference type="ARBA" id="ARBA00023163"/>
    </source>
</evidence>
<dbReference type="Proteomes" id="UP000644660">
    <property type="component" value="Unassembled WGS sequence"/>
</dbReference>
<evidence type="ECO:0000256" key="7">
    <source>
        <dbReference type="RuleBase" id="RU364145"/>
    </source>
</evidence>
<comment type="subcellular location">
    <subcellularLocation>
        <location evidence="1 7">Nucleus</location>
    </subcellularLocation>
</comment>
<keyword evidence="4 7" id="KW-0010">Activator</keyword>
<dbReference type="AlphaFoldDB" id="A0A8H2ZH64"/>
<evidence type="ECO:0000256" key="6">
    <source>
        <dbReference type="ARBA" id="ARBA00023242"/>
    </source>
</evidence>
<dbReference type="GO" id="GO:0006357">
    <property type="term" value="P:regulation of transcription by RNA polymerase II"/>
    <property type="evidence" value="ECO:0007669"/>
    <property type="project" value="InterPro"/>
</dbReference>
<keyword evidence="5 7" id="KW-0804">Transcription</keyword>
<keyword evidence="10" id="KW-1185">Reference proteome</keyword>
<feature type="compositionally biased region" description="Low complexity" evidence="8">
    <location>
        <begin position="206"/>
        <end position="227"/>
    </location>
</feature>
<feature type="compositionally biased region" description="Low complexity" evidence="8">
    <location>
        <begin position="36"/>
        <end position="46"/>
    </location>
</feature>
<comment type="function">
    <text evidence="7">Component of the Mediator complex, a coactivator involved in the regulated transcription of nearly all RNA polymerase II-dependent genes. Mediator functions as a bridge to convey information from gene-specific regulatory proteins to the basal RNA polymerase II transcription machinery. Mediator is recruited to promoters by direct interactions with regulatory proteins and serves as a scaffold for the assembly of a functional preinitiation complex with RNA polymerase II and the general transcription factors.</text>
</comment>
<organism evidence="9 10">
    <name type="scientific">Maudiozyma barnettii</name>
    <dbReference type="NCBI Taxonomy" id="61262"/>
    <lineage>
        <taxon>Eukaryota</taxon>
        <taxon>Fungi</taxon>
        <taxon>Dikarya</taxon>
        <taxon>Ascomycota</taxon>
        <taxon>Saccharomycotina</taxon>
        <taxon>Saccharomycetes</taxon>
        <taxon>Saccharomycetales</taxon>
        <taxon>Saccharomycetaceae</taxon>
        <taxon>Maudiozyma</taxon>
    </lineage>
</organism>
<accession>A0A8H2ZH64</accession>
<gene>
    <name evidence="7" type="primary">MED9</name>
    <name evidence="9" type="ORF">KABA2_06S04532</name>
</gene>
<keyword evidence="3 7" id="KW-0805">Transcription regulation</keyword>
<sequence length="262" mass="29894">MNENYKVLQNEDLNRIQEILIPQKSEKETFTIPPGSSSSKSSSTQSTVATTEFIPHIFYTLYQIQKDPNRSNNQLETKTGLIRHRLRNCKTLIRESDSSLELLSKTTDEWEQFIMNRENELQIKKKVLVDLRGRISEILTNCNYEPDVEETNTEVPIEEEAKQEVQKEVNIKGESEADIKEESSIGLENNEDKKINAPELPVEVPNNVTETDDNTNNNTNNIDNNNNSEMATAEVPDDNNNARSTSMTVDDEAILDDIDMEL</sequence>
<keyword evidence="6 7" id="KW-0539">Nucleus</keyword>
<evidence type="ECO:0000313" key="9">
    <source>
        <dbReference type="EMBL" id="CAB4255399.1"/>
    </source>
</evidence>
<dbReference type="GO" id="GO:0003712">
    <property type="term" value="F:transcription coregulator activity"/>
    <property type="evidence" value="ECO:0007669"/>
    <property type="project" value="InterPro"/>
</dbReference>
<comment type="caution">
    <text evidence="9">The sequence shown here is derived from an EMBL/GenBank/DDBJ whole genome shotgun (WGS) entry which is preliminary data.</text>
</comment>
<dbReference type="GO" id="GO:0016592">
    <property type="term" value="C:mediator complex"/>
    <property type="evidence" value="ECO:0007669"/>
    <property type="project" value="InterPro"/>
</dbReference>
<evidence type="ECO:0000313" key="10">
    <source>
        <dbReference type="Proteomes" id="UP000644660"/>
    </source>
</evidence>
<evidence type="ECO:0000256" key="2">
    <source>
        <dbReference type="ARBA" id="ARBA00008089"/>
    </source>
</evidence>
<feature type="region of interest" description="Disordered" evidence="8">
    <location>
        <begin position="25"/>
        <end position="46"/>
    </location>
</feature>
<feature type="region of interest" description="Disordered" evidence="8">
    <location>
        <begin position="204"/>
        <end position="245"/>
    </location>
</feature>
<evidence type="ECO:0000256" key="1">
    <source>
        <dbReference type="ARBA" id="ARBA00004123"/>
    </source>
</evidence>
<protein>
    <recommendedName>
        <fullName evidence="7">Mediator of RNA polymerase II transcription subunit 9</fullName>
    </recommendedName>
    <alternativeName>
        <fullName evidence="7">Mediator complex subunit 9</fullName>
    </alternativeName>
</protein>
<name>A0A8H2ZH64_9SACH</name>
<reference evidence="9 10" key="1">
    <citation type="submission" date="2020-05" db="EMBL/GenBank/DDBJ databases">
        <authorList>
            <person name="Casaregola S."/>
            <person name="Devillers H."/>
            <person name="Grondin C."/>
        </authorList>
    </citation>
    <scope>NUCLEOTIDE SEQUENCE [LARGE SCALE GENOMIC DNA]</scope>
    <source>
        <strain evidence="9 10">CLIB 1767</strain>
    </source>
</reference>
<dbReference type="Pfam" id="PF07544">
    <property type="entry name" value="Med9"/>
    <property type="match status" value="1"/>
</dbReference>
<comment type="subunit">
    <text evidence="7">Component of the Mediator complex.</text>
</comment>